<evidence type="ECO:0000313" key="1">
    <source>
        <dbReference type="EMBL" id="OKL59678.1"/>
    </source>
</evidence>
<dbReference type="OrthoDB" id="4526350at2759"/>
<keyword evidence="2" id="KW-1185">Reference proteome</keyword>
<sequence>MAGTTIGRDEWSQSAAARSRSKASLASGLMPFWLKDMLLTLARKLDQDMPIMLKITYEYVRMPLLFLHPLILESHNLNPKHFPLIDDVEETLRVADRHVGFEVGLMDLVHSIGHGPQHQIFVEGQQNEWMPYPGGQIYFVAMSRVPGEDMGRIQDTLSPQQLKSIKSQLARILEAIADKNRVLRTADPGSLRSDKANDKL</sequence>
<protein>
    <submittedName>
        <fullName evidence="1">Uncharacterized protein</fullName>
    </submittedName>
</protein>
<dbReference type="Proteomes" id="UP000214365">
    <property type="component" value="Unassembled WGS sequence"/>
</dbReference>
<dbReference type="GeneID" id="31005030"/>
<dbReference type="RefSeq" id="XP_020119799.1">
    <property type="nucleotide sequence ID" value="XM_020267577.1"/>
</dbReference>
<gene>
    <name evidence="1" type="ORF">UA08_05274</name>
</gene>
<dbReference type="AlphaFoldDB" id="A0A225AQZ5"/>
<name>A0A225AQZ5_TALAT</name>
<reference evidence="1 2" key="1">
    <citation type="submission" date="2015-06" db="EMBL/GenBank/DDBJ databases">
        <title>Talaromyces atroroseus IBT 11181 draft genome.</title>
        <authorList>
            <person name="Rasmussen K.B."/>
            <person name="Rasmussen S."/>
            <person name="Petersen B."/>
            <person name="Sicheritz-Ponten T."/>
            <person name="Mortensen U.H."/>
            <person name="Thrane U."/>
        </authorList>
    </citation>
    <scope>NUCLEOTIDE SEQUENCE [LARGE SCALE GENOMIC DNA]</scope>
    <source>
        <strain evidence="1 2">IBT 11181</strain>
    </source>
</reference>
<evidence type="ECO:0000313" key="2">
    <source>
        <dbReference type="Proteomes" id="UP000214365"/>
    </source>
</evidence>
<organism evidence="1 2">
    <name type="scientific">Talaromyces atroroseus</name>
    <dbReference type="NCBI Taxonomy" id="1441469"/>
    <lineage>
        <taxon>Eukaryota</taxon>
        <taxon>Fungi</taxon>
        <taxon>Dikarya</taxon>
        <taxon>Ascomycota</taxon>
        <taxon>Pezizomycotina</taxon>
        <taxon>Eurotiomycetes</taxon>
        <taxon>Eurotiomycetidae</taxon>
        <taxon>Eurotiales</taxon>
        <taxon>Trichocomaceae</taxon>
        <taxon>Talaromyces</taxon>
        <taxon>Talaromyces sect. Trachyspermi</taxon>
    </lineage>
</organism>
<proteinExistence type="predicted"/>
<dbReference type="EMBL" id="LFMY01000007">
    <property type="protein sequence ID" value="OKL59678.1"/>
    <property type="molecule type" value="Genomic_DNA"/>
</dbReference>
<comment type="caution">
    <text evidence="1">The sequence shown here is derived from an EMBL/GenBank/DDBJ whole genome shotgun (WGS) entry which is preliminary data.</text>
</comment>
<accession>A0A225AQZ5</accession>